<gene>
    <name evidence="1" type="ORF">Dace_2389</name>
</gene>
<dbReference type="SUPFAM" id="SSF161266">
    <property type="entry name" value="Gam-like"/>
    <property type="match status" value="1"/>
</dbReference>
<keyword evidence="2" id="KW-1185">Reference proteome</keyword>
<evidence type="ECO:0000313" key="2">
    <source>
        <dbReference type="Proteomes" id="UP000005695"/>
    </source>
</evidence>
<dbReference type="GO" id="GO:0003690">
    <property type="term" value="F:double-stranded DNA binding"/>
    <property type="evidence" value="ECO:0007669"/>
    <property type="project" value="InterPro"/>
</dbReference>
<reference evidence="1" key="1">
    <citation type="submission" date="2006-05" db="EMBL/GenBank/DDBJ databases">
        <title>Annotation of the draft genome assembly of Desulfuromonas acetoxidans DSM 684.</title>
        <authorList>
            <consortium name="US DOE Joint Genome Institute (JGI-ORNL)"/>
            <person name="Larimer F."/>
            <person name="Land M."/>
            <person name="Hauser L."/>
        </authorList>
    </citation>
    <scope>NUCLEOTIDE SEQUENCE [LARGE SCALE GENOMIC DNA]</scope>
    <source>
        <strain evidence="1">DSM 684</strain>
    </source>
</reference>
<protein>
    <recommendedName>
        <fullName evidence="3">Gam-like protein</fullName>
    </recommendedName>
</protein>
<dbReference type="GO" id="GO:0042262">
    <property type="term" value="P:DNA protection"/>
    <property type="evidence" value="ECO:0007669"/>
    <property type="project" value="InterPro"/>
</dbReference>
<dbReference type="EMBL" id="AAEW02000007">
    <property type="protein sequence ID" value="EAT16088.1"/>
    <property type="molecule type" value="Genomic_DNA"/>
</dbReference>
<proteinExistence type="predicted"/>
<sequence length="175" mass="19314">MSDLATIEKNTQDFATKHKALSGLVQTLQDELEKVKRVHLPAIKAAAEDVAESQAVLHSTIKESPSYFQKPKTMVIAGVRVGFRKEKGKLSFDDEETVIKLIRKYLSDIADTLIKEEESVLKTPLGNLTVAQLKKIGVTVTDDTDQVQIKPVGSEIDKMVAALLEEGEELLREAV</sequence>
<reference evidence="1" key="2">
    <citation type="submission" date="2006-05" db="EMBL/GenBank/DDBJ databases">
        <title>Sequencing of the draft genome and assembly of Desulfuromonas acetoxidans DSM 684.</title>
        <authorList>
            <consortium name="US DOE Joint Genome Institute (JGI-PGF)"/>
            <person name="Copeland A."/>
            <person name="Lucas S."/>
            <person name="Lapidus A."/>
            <person name="Barry K."/>
            <person name="Detter J.C."/>
            <person name="Glavina del Rio T."/>
            <person name="Hammon N."/>
            <person name="Israni S."/>
            <person name="Dalin E."/>
            <person name="Tice H."/>
            <person name="Bruce D."/>
            <person name="Pitluck S."/>
            <person name="Richardson P."/>
        </authorList>
    </citation>
    <scope>NUCLEOTIDE SEQUENCE [LARGE SCALE GENOMIC DNA]</scope>
    <source>
        <strain evidence="1">DSM 684</strain>
    </source>
</reference>
<dbReference type="AlphaFoldDB" id="Q1K053"/>
<dbReference type="RefSeq" id="WP_006000033.1">
    <property type="nucleotide sequence ID" value="NZ_AAEW02000007.1"/>
</dbReference>
<evidence type="ECO:0000313" key="1">
    <source>
        <dbReference type="EMBL" id="EAT16088.1"/>
    </source>
</evidence>
<accession>Q1K053</accession>
<evidence type="ECO:0008006" key="3">
    <source>
        <dbReference type="Google" id="ProtNLM"/>
    </source>
</evidence>
<organism evidence="1 2">
    <name type="scientific">Desulfuromonas acetoxidans (strain DSM 684 / 11070)</name>
    <dbReference type="NCBI Taxonomy" id="281689"/>
    <lineage>
        <taxon>Bacteria</taxon>
        <taxon>Pseudomonadati</taxon>
        <taxon>Thermodesulfobacteriota</taxon>
        <taxon>Desulfuromonadia</taxon>
        <taxon>Desulfuromonadales</taxon>
        <taxon>Desulfuromonadaceae</taxon>
        <taxon>Desulfuromonas</taxon>
    </lineage>
</organism>
<dbReference type="OrthoDB" id="7061174at2"/>
<dbReference type="Proteomes" id="UP000005695">
    <property type="component" value="Unassembled WGS sequence"/>
</dbReference>
<comment type="caution">
    <text evidence="1">The sequence shown here is derived from an EMBL/GenBank/DDBJ whole genome shotgun (WGS) entry which is preliminary data.</text>
</comment>
<name>Q1K053_DESA6</name>